<protein>
    <submittedName>
        <fullName evidence="2">Alpha/beta hydrolase</fullName>
    </submittedName>
</protein>
<evidence type="ECO:0000313" key="2">
    <source>
        <dbReference type="EMBL" id="MDT0575329.1"/>
    </source>
</evidence>
<evidence type="ECO:0000259" key="1">
    <source>
        <dbReference type="Pfam" id="PF12697"/>
    </source>
</evidence>
<sequence length="333" mass="35641">MKRQQVEKLGVTGDDTAIGAAASGAASTGAAASQRYTDKVFQSDDGLQLHYRDHAADSTADRLPIVCLPGLVGNAREYDHLAQRIAPSRRVLAVDLRGRGSSEQARDQTGYTIDRHIDDLRQLLEREGIARAVIIGTSLGGVLAMLLARIDPFLVAAAVLNEAGPVMGREGLARNSGGTLQNRSFPTWMHAARALQEAQAQDHPGWQLDQWIAHAKRLMSAGGNGRIALDCDSRAGDELHVMEDGLPTVRNEQSGRAQGAGADWWNVLDALASCPVLVVRGETSDVLSAATAQAMVDRLPDAELLTVRDTGHAPTLNEPVAQAAILRMLERTD</sequence>
<dbReference type="GO" id="GO:0016787">
    <property type="term" value="F:hydrolase activity"/>
    <property type="evidence" value="ECO:0007669"/>
    <property type="project" value="UniProtKB-KW"/>
</dbReference>
<dbReference type="PANTHER" id="PTHR43194:SF2">
    <property type="entry name" value="PEROXISOMAL MEMBRANE PROTEIN LPX1"/>
    <property type="match status" value="1"/>
</dbReference>
<dbReference type="InterPro" id="IPR029058">
    <property type="entry name" value="AB_hydrolase_fold"/>
</dbReference>
<dbReference type="SUPFAM" id="SSF53474">
    <property type="entry name" value="alpha/beta-Hydrolases"/>
    <property type="match status" value="1"/>
</dbReference>
<dbReference type="InterPro" id="IPR050228">
    <property type="entry name" value="Carboxylesterase_BioH"/>
</dbReference>
<accession>A0ABU2ZG90</accession>
<organism evidence="2 3">
    <name type="scientific">Croceicoccus esteveae</name>
    <dbReference type="NCBI Taxonomy" id="3075597"/>
    <lineage>
        <taxon>Bacteria</taxon>
        <taxon>Pseudomonadati</taxon>
        <taxon>Pseudomonadota</taxon>
        <taxon>Alphaproteobacteria</taxon>
        <taxon>Sphingomonadales</taxon>
        <taxon>Erythrobacteraceae</taxon>
        <taxon>Croceicoccus</taxon>
    </lineage>
</organism>
<dbReference type="PANTHER" id="PTHR43194">
    <property type="entry name" value="HYDROLASE ALPHA/BETA FOLD FAMILY"/>
    <property type="match status" value="1"/>
</dbReference>
<dbReference type="InterPro" id="IPR000073">
    <property type="entry name" value="AB_hydrolase_1"/>
</dbReference>
<keyword evidence="2" id="KW-0378">Hydrolase</keyword>
<reference evidence="2 3" key="1">
    <citation type="submission" date="2023-09" db="EMBL/GenBank/DDBJ databases">
        <authorList>
            <person name="Rey-Velasco X."/>
        </authorList>
    </citation>
    <scope>NUCLEOTIDE SEQUENCE [LARGE SCALE GENOMIC DNA]</scope>
    <source>
        <strain evidence="2 3">F390</strain>
    </source>
</reference>
<dbReference type="RefSeq" id="WP_311339898.1">
    <property type="nucleotide sequence ID" value="NZ_JAVRHS010000002.1"/>
</dbReference>
<proteinExistence type="predicted"/>
<gene>
    <name evidence="2" type="ORF">RM533_03930</name>
</gene>
<dbReference type="EMBL" id="JAVRHS010000002">
    <property type="protein sequence ID" value="MDT0575329.1"/>
    <property type="molecule type" value="Genomic_DNA"/>
</dbReference>
<evidence type="ECO:0000313" key="3">
    <source>
        <dbReference type="Proteomes" id="UP001259803"/>
    </source>
</evidence>
<keyword evidence="3" id="KW-1185">Reference proteome</keyword>
<dbReference type="Pfam" id="PF12697">
    <property type="entry name" value="Abhydrolase_6"/>
    <property type="match status" value="1"/>
</dbReference>
<dbReference type="Proteomes" id="UP001259803">
    <property type="component" value="Unassembled WGS sequence"/>
</dbReference>
<feature type="domain" description="AB hydrolase-1" evidence="1">
    <location>
        <begin position="65"/>
        <end position="321"/>
    </location>
</feature>
<comment type="caution">
    <text evidence="2">The sequence shown here is derived from an EMBL/GenBank/DDBJ whole genome shotgun (WGS) entry which is preliminary data.</text>
</comment>
<name>A0ABU2ZG90_9SPHN</name>
<dbReference type="Gene3D" id="3.40.50.1820">
    <property type="entry name" value="alpha/beta hydrolase"/>
    <property type="match status" value="1"/>
</dbReference>